<sequence length="197" mass="20808">MQQTDNQSTDTHFSGGFANPPVDAAHAFRAAMNAMARPGEVFDITGACAPAGISDAAASLLLTLCDPETKLYLAQDVDSAALRSWVTFHTGAPLVAAQDADFALGSWDALMPLDQYRIGTAEYPDRSATLIVELAEFSAPNARLKGPGIKDSVQMMLPDVPALARNSVLYPQGVDFFFTAGAQVMGLPRSSQITAEG</sequence>
<keyword evidence="2" id="KW-1185">Reference proteome</keyword>
<dbReference type="GO" id="GO:0016829">
    <property type="term" value="F:lyase activity"/>
    <property type="evidence" value="ECO:0007669"/>
    <property type="project" value="UniProtKB-KW"/>
</dbReference>
<protein>
    <submittedName>
        <fullName evidence="1">Phosphonate C-P lyase system protein PhnH</fullName>
    </submittedName>
</protein>
<name>A0A844AP02_9RHOB</name>
<dbReference type="SUPFAM" id="SSF159709">
    <property type="entry name" value="PhnH-like"/>
    <property type="match status" value="1"/>
</dbReference>
<dbReference type="InterPro" id="IPR008772">
    <property type="entry name" value="Phosphonate_metab_PhnH"/>
</dbReference>
<dbReference type="GO" id="GO:0019634">
    <property type="term" value="P:organic phosphonate metabolic process"/>
    <property type="evidence" value="ECO:0007669"/>
    <property type="project" value="InterPro"/>
</dbReference>
<accession>A0A844AP02</accession>
<dbReference type="EMBL" id="WIXK01000003">
    <property type="protein sequence ID" value="MQY42293.1"/>
    <property type="molecule type" value="Genomic_DNA"/>
</dbReference>
<dbReference type="NCBIfam" id="TIGR03292">
    <property type="entry name" value="PhnH_redo"/>
    <property type="match status" value="1"/>
</dbReference>
<gene>
    <name evidence="1" type="primary">phnH</name>
    <name evidence="1" type="ORF">GG681_06540</name>
</gene>
<evidence type="ECO:0000313" key="1">
    <source>
        <dbReference type="EMBL" id="MQY42293.1"/>
    </source>
</evidence>
<dbReference type="RefSeq" id="WP_153546342.1">
    <property type="nucleotide sequence ID" value="NZ_WIXK01000003.1"/>
</dbReference>
<dbReference type="Gene3D" id="3.40.50.11310">
    <property type="entry name" value="Bacterial phosphonate metabolism protein PhnH"/>
    <property type="match status" value="1"/>
</dbReference>
<organism evidence="1 2">
    <name type="scientific">Tritonibacter aquimaris</name>
    <dbReference type="NCBI Taxonomy" id="2663379"/>
    <lineage>
        <taxon>Bacteria</taxon>
        <taxon>Pseudomonadati</taxon>
        <taxon>Pseudomonadota</taxon>
        <taxon>Alphaproteobacteria</taxon>
        <taxon>Rhodobacterales</taxon>
        <taxon>Paracoccaceae</taxon>
        <taxon>Tritonibacter</taxon>
    </lineage>
</organism>
<evidence type="ECO:0000313" key="2">
    <source>
        <dbReference type="Proteomes" id="UP000436694"/>
    </source>
</evidence>
<dbReference type="PIRSF" id="PIRSF020680">
    <property type="entry name" value="PhnH"/>
    <property type="match status" value="1"/>
</dbReference>
<dbReference type="AlphaFoldDB" id="A0A844AP02"/>
<dbReference type="Proteomes" id="UP000436694">
    <property type="component" value="Unassembled WGS sequence"/>
</dbReference>
<dbReference type="InterPro" id="IPR038058">
    <property type="entry name" value="PhnH-like_sp"/>
</dbReference>
<dbReference type="Pfam" id="PF05845">
    <property type="entry name" value="PhnH"/>
    <property type="match status" value="1"/>
</dbReference>
<proteinExistence type="predicted"/>
<reference evidence="1 2" key="1">
    <citation type="submission" date="2019-10" db="EMBL/GenBank/DDBJ databases">
        <title>Epibacterium sp. nov., isolated from seawater.</title>
        <authorList>
            <person name="Zhang X."/>
            <person name="Li N."/>
        </authorList>
    </citation>
    <scope>NUCLEOTIDE SEQUENCE [LARGE SCALE GENOMIC DNA]</scope>
    <source>
        <strain evidence="1 2">SM1969</strain>
    </source>
</reference>
<comment type="caution">
    <text evidence="1">The sequence shown here is derived from an EMBL/GenBank/DDBJ whole genome shotgun (WGS) entry which is preliminary data.</text>
</comment>
<keyword evidence="1" id="KW-0456">Lyase</keyword>